<accession>A0ABN7AXA9</accession>
<keyword evidence="4" id="KW-1185">Reference proteome</keyword>
<dbReference type="InterPro" id="IPR058897">
    <property type="entry name" value="PAPPA_SD_C"/>
</dbReference>
<evidence type="ECO:0000256" key="1">
    <source>
        <dbReference type="ARBA" id="ARBA00022786"/>
    </source>
</evidence>
<name>A0ABN7AXA9_9HEMI</name>
<dbReference type="Pfam" id="PF25900">
    <property type="entry name" value="PAPPA"/>
    <property type="match status" value="1"/>
</dbReference>
<dbReference type="InterPro" id="IPR036047">
    <property type="entry name" value="F-box-like_dom_sf"/>
</dbReference>
<dbReference type="InterPro" id="IPR032675">
    <property type="entry name" value="LRR_dom_sf"/>
</dbReference>
<feature type="domain" description="F-box" evidence="2">
    <location>
        <begin position="257"/>
        <end position="303"/>
    </location>
</feature>
<dbReference type="EMBL" id="AP028915">
    <property type="protein sequence ID" value="BES96816.1"/>
    <property type="molecule type" value="Genomic_DNA"/>
</dbReference>
<keyword evidence="1" id="KW-0833">Ubl conjugation pathway</keyword>
<dbReference type="Gene3D" id="3.80.10.10">
    <property type="entry name" value="Ribonuclease Inhibitor"/>
    <property type="match status" value="1"/>
</dbReference>
<dbReference type="InterPro" id="IPR006553">
    <property type="entry name" value="Leu-rich_rpt_Cys-con_subtyp"/>
</dbReference>
<proteinExistence type="predicted"/>
<dbReference type="Proteomes" id="UP001307889">
    <property type="component" value="Chromosome 7"/>
</dbReference>
<dbReference type="SMART" id="SM00367">
    <property type="entry name" value="LRR_CC"/>
    <property type="match status" value="8"/>
</dbReference>
<protein>
    <submittedName>
        <fullName evidence="3">FBOX</fullName>
    </submittedName>
</protein>
<evidence type="ECO:0000313" key="4">
    <source>
        <dbReference type="Proteomes" id="UP001307889"/>
    </source>
</evidence>
<dbReference type="PANTHER" id="PTHR13318:SF152">
    <property type="entry name" value="F-BOX_LRR-REPEAT PROTEIN 4"/>
    <property type="match status" value="1"/>
</dbReference>
<dbReference type="Gene3D" id="1.20.1280.50">
    <property type="match status" value="1"/>
</dbReference>
<evidence type="ECO:0000259" key="2">
    <source>
        <dbReference type="PROSITE" id="PS50181"/>
    </source>
</evidence>
<dbReference type="PROSITE" id="PS50181">
    <property type="entry name" value="FBOX"/>
    <property type="match status" value="1"/>
</dbReference>
<dbReference type="Pfam" id="PF12937">
    <property type="entry name" value="F-box-like"/>
    <property type="match status" value="1"/>
</dbReference>
<dbReference type="SMART" id="SM00256">
    <property type="entry name" value="FBOX"/>
    <property type="match status" value="1"/>
</dbReference>
<dbReference type="SUPFAM" id="SSF52047">
    <property type="entry name" value="RNI-like"/>
    <property type="match status" value="1"/>
</dbReference>
<dbReference type="PANTHER" id="PTHR13318">
    <property type="entry name" value="PARTNER OF PAIRED, ISOFORM B-RELATED"/>
    <property type="match status" value="1"/>
</dbReference>
<dbReference type="SUPFAM" id="SSF81383">
    <property type="entry name" value="F-box domain"/>
    <property type="match status" value="1"/>
</dbReference>
<reference evidence="3 4" key="1">
    <citation type="submission" date="2023-09" db="EMBL/GenBank/DDBJ databases">
        <title>Nesidiocoris tenuis whole genome shotgun sequence.</title>
        <authorList>
            <person name="Shibata T."/>
            <person name="Shimoda M."/>
            <person name="Kobayashi T."/>
            <person name="Uehara T."/>
        </authorList>
    </citation>
    <scope>NUCLEOTIDE SEQUENCE [LARGE SCALE GENOMIC DNA]</scope>
    <source>
        <strain evidence="3 4">Japan</strain>
    </source>
</reference>
<evidence type="ECO:0000313" key="3">
    <source>
        <dbReference type="EMBL" id="BES96816.1"/>
    </source>
</evidence>
<organism evidence="3 4">
    <name type="scientific">Nesidiocoris tenuis</name>
    <dbReference type="NCBI Taxonomy" id="355587"/>
    <lineage>
        <taxon>Eukaryota</taxon>
        <taxon>Metazoa</taxon>
        <taxon>Ecdysozoa</taxon>
        <taxon>Arthropoda</taxon>
        <taxon>Hexapoda</taxon>
        <taxon>Insecta</taxon>
        <taxon>Pterygota</taxon>
        <taxon>Neoptera</taxon>
        <taxon>Paraneoptera</taxon>
        <taxon>Hemiptera</taxon>
        <taxon>Heteroptera</taxon>
        <taxon>Panheteroptera</taxon>
        <taxon>Cimicomorpha</taxon>
        <taxon>Miridae</taxon>
        <taxon>Dicyphina</taxon>
        <taxon>Nesidiocoris</taxon>
    </lineage>
</organism>
<gene>
    <name evidence="3" type="ORF">NTJ_09629</name>
</gene>
<sequence length="610" mass="69518">MVDVGIWEDDCSTSGYSLGISQFVSEVLDFSSQYGSDISISYTAYNITGKPSKFPDYGDFPQAFVMRTYGKWWSESPSRPEPIMMQNCEIPSHDYIDVSFEQKVYPVEVCLYETYNPGSVVRIWAGDGLGKWKLLWEGEPENVLHTSRRFSPVINRIDFMTNLLRVEFNHSQLDYYTELDAIMLVGSQSNFAATPSCNIQSDLCKIATQIKSLNIDFVSDYSDMTTTLYNLTSLAQQYSSMLEDINQEIEQSSRPTSGPFDSLPDETVLRIFSYLDLISLCRCMRVNKEFYRLGSDAMLYTALNLKPYWHKVNSKTLEHLSPRCKYLLKIDLSWCGNYGLITSSQLSSFIEKCGKHLTHLRLDCCKFVDDECIHQIAISCRNLKELSLRNCFKINRSGFECLASITTFQRLDFYRTNIEAEPLVKLLKQNPKLQHINLGSCVSLSSMDTVAQCLGAHNRELISVDFWKSYNLTPLGVKALANCSKLEEVDLGWCLGVSIPGDSMISLANGCRKLRKLFLAALRGINDRDLVPFVENCPNLRQVDLLGVRSITPHLCLRFLETMKNLQLFDLSFCDQIQDDVIQEWRKCFPAVSIKRSSQSDGVPSPFQHY</sequence>
<dbReference type="InterPro" id="IPR001810">
    <property type="entry name" value="F-box_dom"/>
</dbReference>